<evidence type="ECO:0000256" key="2">
    <source>
        <dbReference type="ARBA" id="ARBA00006275"/>
    </source>
</evidence>
<gene>
    <name evidence="8" type="ORF">ACFPFU_04070</name>
</gene>
<evidence type="ECO:0000256" key="1">
    <source>
        <dbReference type="ARBA" id="ARBA00004442"/>
    </source>
</evidence>
<evidence type="ECO:0000259" key="7">
    <source>
        <dbReference type="Pfam" id="PF14322"/>
    </source>
</evidence>
<evidence type="ECO:0000313" key="9">
    <source>
        <dbReference type="Proteomes" id="UP001595818"/>
    </source>
</evidence>
<keyword evidence="9" id="KW-1185">Reference proteome</keyword>
<accession>A0ABV9SWR7</accession>
<feature type="domain" description="SusD-like N-terminal" evidence="7">
    <location>
        <begin position="95"/>
        <end position="219"/>
    </location>
</feature>
<dbReference type="InterPro" id="IPR011990">
    <property type="entry name" value="TPR-like_helical_dom_sf"/>
</dbReference>
<name>A0ABV9SWR7_9BACT</name>
<organism evidence="8 9">
    <name type="scientific">Negadavirga shengliensis</name>
    <dbReference type="NCBI Taxonomy" id="1389218"/>
    <lineage>
        <taxon>Bacteria</taxon>
        <taxon>Pseudomonadati</taxon>
        <taxon>Bacteroidota</taxon>
        <taxon>Cytophagia</taxon>
        <taxon>Cytophagales</taxon>
        <taxon>Cyclobacteriaceae</taxon>
        <taxon>Negadavirga</taxon>
    </lineage>
</organism>
<protein>
    <submittedName>
        <fullName evidence="8">RagB/SusD family nutrient uptake outer membrane protein</fullName>
    </submittedName>
</protein>
<keyword evidence="4" id="KW-0472">Membrane</keyword>
<sequence length="539" mass="61452">MKKKTYIVWGLCGILLICISCSGLLDENMVSDRTTDNYYVDEQGFEDLVKANYASLRNIHKERELVLLGTDIFTQSGHPDLGGLFGMNEYSPQGLNVQSEAFDTYWKLLYSAIGVANTAIERAANVDMNEATKTIRLGEVKFLRAMYYFYLVEQFGDIPLVLDEITSVVTTAERIPEQEIYRQILADLTQAVDVLPGVQGDYGRVTKGAAQHLLSKVYLTRAYKGFAEGTDFQRAVELAESIINSGNYRLLDTFREVFQQGNEVNDEIIFSVQYSNNTVVNGAGSNAHSIFGAGIENLEGMDRNSVYNRQQARFVPSRYLHTLFDVENDERYDVTFLRVFYATIDQGSKSVGDTVLYFPRWDEPWSQDRIDAADYIVVNWEEYYMNAGKTNQFPPIWKFFEADLPYGDDMGTRDQFVFRLAETHLLAAEAYLGLNNPSEALRHINIVRRRAAVPGSEAAMEMTSITIDDLLDERARELCGEDQRWNDLKRTNKLIERTLLRNERAAAANQLREFHLLRPIPLSQIERTTNDLIQNPGYN</sequence>
<dbReference type="InterPro" id="IPR033985">
    <property type="entry name" value="SusD-like_N"/>
</dbReference>
<evidence type="ECO:0000256" key="3">
    <source>
        <dbReference type="ARBA" id="ARBA00022729"/>
    </source>
</evidence>
<dbReference type="Pfam" id="PF14322">
    <property type="entry name" value="SusD-like_3"/>
    <property type="match status" value="1"/>
</dbReference>
<comment type="caution">
    <text evidence="8">The sequence shown here is derived from an EMBL/GenBank/DDBJ whole genome shotgun (WGS) entry which is preliminary data.</text>
</comment>
<dbReference type="Proteomes" id="UP001595818">
    <property type="component" value="Unassembled WGS sequence"/>
</dbReference>
<dbReference type="InterPro" id="IPR012944">
    <property type="entry name" value="SusD_RagB_dom"/>
</dbReference>
<comment type="subcellular location">
    <subcellularLocation>
        <location evidence="1">Cell outer membrane</location>
    </subcellularLocation>
</comment>
<feature type="domain" description="RagB/SusD" evidence="6">
    <location>
        <begin position="267"/>
        <end position="538"/>
    </location>
</feature>
<evidence type="ECO:0000259" key="6">
    <source>
        <dbReference type="Pfam" id="PF07980"/>
    </source>
</evidence>
<dbReference type="RefSeq" id="WP_377061777.1">
    <property type="nucleotide sequence ID" value="NZ_JBHSJJ010000002.1"/>
</dbReference>
<dbReference type="Gene3D" id="1.25.40.390">
    <property type="match status" value="1"/>
</dbReference>
<keyword evidence="5" id="KW-0998">Cell outer membrane</keyword>
<dbReference type="SUPFAM" id="SSF48452">
    <property type="entry name" value="TPR-like"/>
    <property type="match status" value="1"/>
</dbReference>
<evidence type="ECO:0000256" key="5">
    <source>
        <dbReference type="ARBA" id="ARBA00023237"/>
    </source>
</evidence>
<comment type="similarity">
    <text evidence="2">Belongs to the SusD family.</text>
</comment>
<dbReference type="EMBL" id="JBHSJJ010000002">
    <property type="protein sequence ID" value="MFC4870850.1"/>
    <property type="molecule type" value="Genomic_DNA"/>
</dbReference>
<evidence type="ECO:0000256" key="4">
    <source>
        <dbReference type="ARBA" id="ARBA00023136"/>
    </source>
</evidence>
<reference evidence="9" key="1">
    <citation type="journal article" date="2019" name="Int. J. Syst. Evol. Microbiol.">
        <title>The Global Catalogue of Microorganisms (GCM) 10K type strain sequencing project: providing services to taxonomists for standard genome sequencing and annotation.</title>
        <authorList>
            <consortium name="The Broad Institute Genomics Platform"/>
            <consortium name="The Broad Institute Genome Sequencing Center for Infectious Disease"/>
            <person name="Wu L."/>
            <person name="Ma J."/>
        </authorList>
    </citation>
    <scope>NUCLEOTIDE SEQUENCE [LARGE SCALE GENOMIC DNA]</scope>
    <source>
        <strain evidence="9">CGMCC 4.7466</strain>
    </source>
</reference>
<proteinExistence type="inferred from homology"/>
<keyword evidence="3" id="KW-0732">Signal</keyword>
<dbReference type="Pfam" id="PF07980">
    <property type="entry name" value="SusD_RagB"/>
    <property type="match status" value="1"/>
</dbReference>
<evidence type="ECO:0000313" key="8">
    <source>
        <dbReference type="EMBL" id="MFC4870850.1"/>
    </source>
</evidence>